<dbReference type="InterPro" id="IPR027417">
    <property type="entry name" value="P-loop_NTPase"/>
</dbReference>
<dbReference type="InterPro" id="IPR012808">
    <property type="entry name" value="CHP02453"/>
</dbReference>
<dbReference type="SUPFAM" id="SSF52540">
    <property type="entry name" value="P-loop containing nucleoside triphosphate hydrolases"/>
    <property type="match status" value="1"/>
</dbReference>
<organism evidence="1">
    <name type="scientific">marine sediment metagenome</name>
    <dbReference type="NCBI Taxonomy" id="412755"/>
    <lineage>
        <taxon>unclassified sequences</taxon>
        <taxon>metagenomes</taxon>
        <taxon>ecological metagenomes</taxon>
    </lineage>
</organism>
<dbReference type="EMBL" id="LAZR01009320">
    <property type="protein sequence ID" value="KKM73314.1"/>
    <property type="molecule type" value="Genomic_DNA"/>
</dbReference>
<sequence length="262" mass="31001">MLHPAITKEALYFLGKLKKNNDREWFNDHKTEFTEHQNEVKDFYALAMDNLKVHDQIEKMKMFRIYRDVRFSKDKTPYKAHFAVSYHRLGAEKRGGYYIRIKPGETFIATGFWGPEKEDLYRIRKEFELDASEFRDIINEKFFKKIWGELQGDAVKTAPKGFDKMHENIDLIRHKQFTFSRSFTDEEVVSPLFIDEIHKSAEAVRALRYLYEDVKELSVIAAGSLLEVFSKREGFSFPVGRVKNLFLYPVNFLEYIEAKNPP</sequence>
<evidence type="ECO:0000313" key="1">
    <source>
        <dbReference type="EMBL" id="KKM73314.1"/>
    </source>
</evidence>
<dbReference type="AlphaFoldDB" id="A0A0F9JU58"/>
<gene>
    <name evidence="1" type="ORF">LCGC14_1411780</name>
</gene>
<proteinExistence type="predicted"/>
<accession>A0A0F9JU58</accession>
<dbReference type="Pfam" id="PF09365">
    <property type="entry name" value="DUF2461"/>
    <property type="match status" value="1"/>
</dbReference>
<dbReference type="PANTHER" id="PTHR36452">
    <property type="entry name" value="CHROMOSOME 12, WHOLE GENOME SHOTGUN SEQUENCE"/>
    <property type="match status" value="1"/>
</dbReference>
<protein>
    <submittedName>
        <fullName evidence="1">Uncharacterized protein</fullName>
    </submittedName>
</protein>
<dbReference type="PANTHER" id="PTHR36452:SF1">
    <property type="entry name" value="DUF2461 DOMAIN-CONTAINING PROTEIN"/>
    <property type="match status" value="1"/>
</dbReference>
<dbReference type="NCBIfam" id="TIGR02453">
    <property type="entry name" value="TIGR02453 family protein"/>
    <property type="match status" value="1"/>
</dbReference>
<feature type="non-terminal residue" evidence="1">
    <location>
        <position position="262"/>
    </location>
</feature>
<reference evidence="1" key="1">
    <citation type="journal article" date="2015" name="Nature">
        <title>Complex archaea that bridge the gap between prokaryotes and eukaryotes.</title>
        <authorList>
            <person name="Spang A."/>
            <person name="Saw J.H."/>
            <person name="Jorgensen S.L."/>
            <person name="Zaremba-Niedzwiedzka K."/>
            <person name="Martijn J."/>
            <person name="Lind A.E."/>
            <person name="van Eijk R."/>
            <person name="Schleper C."/>
            <person name="Guy L."/>
            <person name="Ettema T.J."/>
        </authorList>
    </citation>
    <scope>NUCLEOTIDE SEQUENCE</scope>
</reference>
<name>A0A0F9JU58_9ZZZZ</name>
<comment type="caution">
    <text evidence="1">The sequence shown here is derived from an EMBL/GenBank/DDBJ whole genome shotgun (WGS) entry which is preliminary data.</text>
</comment>